<dbReference type="CDD" id="cd14947">
    <property type="entry name" value="NBR1_like"/>
    <property type="match status" value="1"/>
</dbReference>
<keyword evidence="3" id="KW-0862">Zinc</keyword>
<dbReference type="PANTHER" id="PTHR20930:SF0">
    <property type="entry name" value="PROTEIN ILRUN"/>
    <property type="match status" value="1"/>
</dbReference>
<gene>
    <name evidence="7" type="ORF">Agabi119p4_287</name>
</gene>
<sequence length="1099" mass="121284">MCLLRGAATSPSSTIYCIPNGINVGMFAVKATYKGETRKFSLSTDEFPTFEQLCNHLYRVFPISHNFYICRLLFSPNVTQGGRILVAREVRTQDEYDKSIEPYYKRRWPHALLRFSVYDETSYKPFDTTQAFPARTPPFWSSTPGGHSYPISASSAPCIPPPNTTLPKPPIMNTADPESGVDSARRACCSVQSARDDVQRLIKDFKHDLGNILIASFTSEQIMSQSPLSSSSSPASSLLGHGQDSPIPQANSPLCSICARGMQKSWAVCDSCHVVECADCSGKASSFCFGTMGTHQWRQHSAPPIVAPSYMTQLPDQKPWNLDHSFSVPCVMSTDPQTPHCRTPVAPFVPPPMTLAMSEEGSLRDTPQPRAVVHHGILCDDCEDTVTGSRHKCLDCPDYDLCEHCVLSGSKDRHNPCHEFFEVTEPGRVIVHRMPERPVLRDPDRVAHQADVGIIIHHATCDLCDSRIEGDRYKCLDCPDFDTCSACFSITEIQHPGHGFARLRRPEDFIERRRSNKVSTHYASCNICARRIQGVRYKCMHHDCPDFDLCGVCEAHPIALHPKSHPLLKMKTPEIMVPNFRTRETTFSSNPRREAQPEDVNKRSQLAPVPPEPSSPFIWGYMHASTLSNDTGLRTPVVKPTLIPRLDEISPSLIRVPLEEVSRASPIEDADLDVTRPVPVPHGTEKVEDERENRIDMTCLPKCLESETTWPATAAELAHLMPLVEPSSHCNMSIQHQHGCQSSPEISPTPSPLTGEEALLSAPVEEALSDMRQKSAPPVTVSRQTLAMLLGEQDESLSKIELFSIAPVEEAQPNLSSSKVSPTKVERHQNVEEQDGAALNLENEKQVALKKSITELKDKVYLSAMFVEDVTVSDGQVFPPGAEFMKCWRMLNDSGNDWPETTELVHVAGEILGMQRDAAVSVGLVKSGSEIELWTGELKAPDVAGRYVSYWRLRDAEGILFGDSIWIDIVVADAHSSDESDKSIASSLVIMPQSAHTDTPTQFNRQGITAIDERKYAQDRDASTLTCGTLTAGTLTLASSSSGIGSDVDSEVSMISIPSSDGELWEDVGSQAGEGTNGRSQPQSIDYVLLYDDRSSEDE</sequence>
<evidence type="ECO:0000256" key="4">
    <source>
        <dbReference type="PROSITE-ProRule" id="PRU00228"/>
    </source>
</evidence>
<comment type="caution">
    <text evidence="7">The sequence shown here is derived from an EMBL/GenBank/DDBJ whole genome shotgun (WGS) entry which is preliminary data.</text>
</comment>
<feature type="domain" description="ZZ-type" evidence="6">
    <location>
        <begin position="456"/>
        <end position="508"/>
    </location>
</feature>
<feature type="compositionally biased region" description="Basic and acidic residues" evidence="5">
    <location>
        <begin position="591"/>
        <end position="602"/>
    </location>
</feature>
<evidence type="ECO:0000256" key="2">
    <source>
        <dbReference type="ARBA" id="ARBA00022771"/>
    </source>
</evidence>
<feature type="region of interest" description="Disordered" evidence="5">
    <location>
        <begin position="582"/>
        <end position="610"/>
    </location>
</feature>
<dbReference type="Pfam" id="PF16158">
    <property type="entry name" value="N_BRCA1_IG"/>
    <property type="match status" value="1"/>
</dbReference>
<dbReference type="PROSITE" id="PS50135">
    <property type="entry name" value="ZF_ZZ_2"/>
    <property type="match status" value="3"/>
</dbReference>
<reference evidence="7 8" key="1">
    <citation type="journal article" name="Sci. Rep.">
        <title>Telomere-to-telomere assembled and centromere annotated genomes of the two main subspecies of the button mushroom Agaricus bisporus reveal especially polymorphic chromosome ends.</title>
        <authorList>
            <person name="Sonnenberg A.S.M."/>
            <person name="Sedaghat-Telgerd N."/>
            <person name="Lavrijssen B."/>
            <person name="Ohm R.A."/>
            <person name="Hendrickx P.M."/>
            <person name="Scholtmeijer K."/>
            <person name="Baars J.J.P."/>
            <person name="van Peer A."/>
        </authorList>
    </citation>
    <scope>NUCLEOTIDE SEQUENCE [LARGE SCALE GENOMIC DNA]</scope>
    <source>
        <strain evidence="7 8">H119_p4</strain>
    </source>
</reference>
<feature type="compositionally biased region" description="Polar residues" evidence="5">
    <location>
        <begin position="1073"/>
        <end position="1084"/>
    </location>
</feature>
<feature type="region of interest" description="Disordered" evidence="5">
    <location>
        <begin position="734"/>
        <end position="754"/>
    </location>
</feature>
<feature type="region of interest" description="Disordered" evidence="5">
    <location>
        <begin position="1059"/>
        <end position="1084"/>
    </location>
</feature>
<evidence type="ECO:0000313" key="7">
    <source>
        <dbReference type="EMBL" id="KAF7784122.1"/>
    </source>
</evidence>
<name>A0A8H7KKX5_AGABI</name>
<dbReference type="InterPro" id="IPR013783">
    <property type="entry name" value="Ig-like_fold"/>
</dbReference>
<dbReference type="PROSITE" id="PS01357">
    <property type="entry name" value="ZF_ZZ_1"/>
    <property type="match status" value="1"/>
</dbReference>
<organism evidence="7 8">
    <name type="scientific">Agaricus bisporus var. burnettii</name>
    <dbReference type="NCBI Taxonomy" id="192524"/>
    <lineage>
        <taxon>Eukaryota</taxon>
        <taxon>Fungi</taxon>
        <taxon>Dikarya</taxon>
        <taxon>Basidiomycota</taxon>
        <taxon>Agaricomycotina</taxon>
        <taxon>Agaricomycetes</taxon>
        <taxon>Agaricomycetidae</taxon>
        <taxon>Agaricales</taxon>
        <taxon>Agaricineae</taxon>
        <taxon>Agaricaceae</taxon>
        <taxon>Agaricus</taxon>
    </lineage>
</organism>
<dbReference type="Gene3D" id="3.30.60.90">
    <property type="match status" value="3"/>
</dbReference>
<dbReference type="PANTHER" id="PTHR20930">
    <property type="entry name" value="OVARIAN CARCINOMA ANTIGEN CA125-RELATED"/>
    <property type="match status" value="1"/>
</dbReference>
<dbReference type="InterPro" id="IPR032350">
    <property type="entry name" value="Nbr1_FW"/>
</dbReference>
<evidence type="ECO:0000256" key="3">
    <source>
        <dbReference type="ARBA" id="ARBA00022833"/>
    </source>
</evidence>
<feature type="compositionally biased region" description="Polar residues" evidence="5">
    <location>
        <begin position="734"/>
        <end position="748"/>
    </location>
</feature>
<keyword evidence="1" id="KW-0479">Metal-binding</keyword>
<dbReference type="InterPro" id="IPR043145">
    <property type="entry name" value="Znf_ZZ_sf"/>
</dbReference>
<keyword evidence="2 4" id="KW-0863">Zinc-finger</keyword>
<dbReference type="Proteomes" id="UP000629468">
    <property type="component" value="Unassembled WGS sequence"/>
</dbReference>
<dbReference type="Pfam" id="PF00569">
    <property type="entry name" value="ZZ"/>
    <property type="match status" value="3"/>
</dbReference>
<dbReference type="Gene3D" id="2.60.40.10">
    <property type="entry name" value="Immunoglobulins"/>
    <property type="match status" value="1"/>
</dbReference>
<evidence type="ECO:0000256" key="1">
    <source>
        <dbReference type="ARBA" id="ARBA00022723"/>
    </source>
</evidence>
<dbReference type="SUPFAM" id="SSF57850">
    <property type="entry name" value="RING/U-box"/>
    <property type="match status" value="3"/>
</dbReference>
<protein>
    <recommendedName>
        <fullName evidence="6">ZZ-type domain-containing protein</fullName>
    </recommendedName>
</protein>
<feature type="domain" description="ZZ-type" evidence="6">
    <location>
        <begin position="374"/>
        <end position="428"/>
    </location>
</feature>
<accession>A0A8H7KKX5</accession>
<feature type="domain" description="ZZ-type" evidence="6">
    <location>
        <begin position="520"/>
        <end position="575"/>
    </location>
</feature>
<evidence type="ECO:0000256" key="5">
    <source>
        <dbReference type="SAM" id="MobiDB-lite"/>
    </source>
</evidence>
<dbReference type="CDD" id="cd02340">
    <property type="entry name" value="ZZ_NBR1_like"/>
    <property type="match status" value="3"/>
</dbReference>
<evidence type="ECO:0000313" key="8">
    <source>
        <dbReference type="Proteomes" id="UP000629468"/>
    </source>
</evidence>
<dbReference type="InterPro" id="IPR000433">
    <property type="entry name" value="Znf_ZZ"/>
</dbReference>
<dbReference type="GO" id="GO:0008270">
    <property type="term" value="F:zinc ion binding"/>
    <property type="evidence" value="ECO:0007669"/>
    <property type="project" value="UniProtKB-KW"/>
</dbReference>
<proteinExistence type="predicted"/>
<dbReference type="SMART" id="SM00291">
    <property type="entry name" value="ZnF_ZZ"/>
    <property type="match status" value="3"/>
</dbReference>
<evidence type="ECO:0000259" key="6">
    <source>
        <dbReference type="PROSITE" id="PS50135"/>
    </source>
</evidence>
<dbReference type="EMBL" id="JABXXO010000001">
    <property type="protein sequence ID" value="KAF7784122.1"/>
    <property type="molecule type" value="Genomic_DNA"/>
</dbReference>
<dbReference type="AlphaFoldDB" id="A0A8H7KKX5"/>